<reference evidence="1" key="2">
    <citation type="journal article" date="2015" name="Fish Shellfish Immunol.">
        <title>Early steps in the European eel (Anguilla anguilla)-Vibrio vulnificus interaction in the gills: Role of the RtxA13 toxin.</title>
        <authorList>
            <person name="Callol A."/>
            <person name="Pajuelo D."/>
            <person name="Ebbesson L."/>
            <person name="Teles M."/>
            <person name="MacKenzie S."/>
            <person name="Amaro C."/>
        </authorList>
    </citation>
    <scope>NUCLEOTIDE SEQUENCE</scope>
</reference>
<dbReference type="EMBL" id="GBXM01065254">
    <property type="protein sequence ID" value="JAH43323.1"/>
    <property type="molecule type" value="Transcribed_RNA"/>
</dbReference>
<dbReference type="AlphaFoldDB" id="A0A0E9SS48"/>
<name>A0A0E9SS48_ANGAN</name>
<sequence>MFNVKVFLRLYEPKSTLKPDLLTGCRQTPGGL</sequence>
<accession>A0A0E9SS48</accession>
<protein>
    <submittedName>
        <fullName evidence="1">Uncharacterized protein</fullName>
    </submittedName>
</protein>
<evidence type="ECO:0000313" key="1">
    <source>
        <dbReference type="EMBL" id="JAH43323.1"/>
    </source>
</evidence>
<reference evidence="1" key="1">
    <citation type="submission" date="2014-11" db="EMBL/GenBank/DDBJ databases">
        <authorList>
            <person name="Amaro Gonzalez C."/>
        </authorList>
    </citation>
    <scope>NUCLEOTIDE SEQUENCE</scope>
</reference>
<organism evidence="1">
    <name type="scientific">Anguilla anguilla</name>
    <name type="common">European freshwater eel</name>
    <name type="synonym">Muraena anguilla</name>
    <dbReference type="NCBI Taxonomy" id="7936"/>
    <lineage>
        <taxon>Eukaryota</taxon>
        <taxon>Metazoa</taxon>
        <taxon>Chordata</taxon>
        <taxon>Craniata</taxon>
        <taxon>Vertebrata</taxon>
        <taxon>Euteleostomi</taxon>
        <taxon>Actinopterygii</taxon>
        <taxon>Neopterygii</taxon>
        <taxon>Teleostei</taxon>
        <taxon>Anguilliformes</taxon>
        <taxon>Anguillidae</taxon>
        <taxon>Anguilla</taxon>
    </lineage>
</organism>
<proteinExistence type="predicted"/>